<feature type="signal peptide" evidence="1">
    <location>
        <begin position="1"/>
        <end position="20"/>
    </location>
</feature>
<dbReference type="AlphaFoldDB" id="A0A8H7R2D4"/>
<keyword evidence="1" id="KW-0732">Signal</keyword>
<evidence type="ECO:0000256" key="1">
    <source>
        <dbReference type="SAM" id="SignalP"/>
    </source>
</evidence>
<comment type="caution">
    <text evidence="2">The sequence shown here is derived from an EMBL/GenBank/DDBJ whole genome shotgun (WGS) entry which is preliminary data.</text>
</comment>
<reference evidence="2" key="1">
    <citation type="submission" date="2020-12" db="EMBL/GenBank/DDBJ databases">
        <title>Metabolic potential, ecology and presence of endohyphal bacteria is reflected in genomic diversity of Mucoromycotina.</title>
        <authorList>
            <person name="Muszewska A."/>
            <person name="Okrasinska A."/>
            <person name="Steczkiewicz K."/>
            <person name="Drgas O."/>
            <person name="Orlowska M."/>
            <person name="Perlinska-Lenart U."/>
            <person name="Aleksandrzak-Piekarczyk T."/>
            <person name="Szatraj K."/>
            <person name="Zielenkiewicz U."/>
            <person name="Pilsyk S."/>
            <person name="Malc E."/>
            <person name="Mieczkowski P."/>
            <person name="Kruszewska J.S."/>
            <person name="Biernat P."/>
            <person name="Pawlowska J."/>
        </authorList>
    </citation>
    <scope>NUCLEOTIDE SEQUENCE</scope>
    <source>
        <strain evidence="2">CBS 226.32</strain>
    </source>
</reference>
<dbReference type="Proteomes" id="UP000650833">
    <property type="component" value="Unassembled WGS sequence"/>
</dbReference>
<sequence>MLIRISVVSVLLFVLTTVFAQQQCQEIEVLYPKADSIIDRTKEQASTYLILGNTNENNNNKSKLTKVSLLHLNDKNQEIIQDIWTGQDELLKVSAIQQDLNKIKSKDLPNTFWFRIFAQLYDGTQCQYESGKFKITATNI</sequence>
<evidence type="ECO:0000313" key="2">
    <source>
        <dbReference type="EMBL" id="KAG2203249.1"/>
    </source>
</evidence>
<name>A0A8H7R2D4_9FUNG</name>
<dbReference type="OrthoDB" id="2249545at2759"/>
<proteinExistence type="predicted"/>
<protein>
    <submittedName>
        <fullName evidence="2">Uncharacterized protein</fullName>
    </submittedName>
</protein>
<evidence type="ECO:0000313" key="3">
    <source>
        <dbReference type="Proteomes" id="UP000650833"/>
    </source>
</evidence>
<organism evidence="2 3">
    <name type="scientific">Mucor plumbeus</name>
    <dbReference type="NCBI Taxonomy" id="97098"/>
    <lineage>
        <taxon>Eukaryota</taxon>
        <taxon>Fungi</taxon>
        <taxon>Fungi incertae sedis</taxon>
        <taxon>Mucoromycota</taxon>
        <taxon>Mucoromycotina</taxon>
        <taxon>Mucoromycetes</taxon>
        <taxon>Mucorales</taxon>
        <taxon>Mucorineae</taxon>
        <taxon>Mucoraceae</taxon>
        <taxon>Mucor</taxon>
    </lineage>
</organism>
<dbReference type="EMBL" id="JAEPRC010000232">
    <property type="protein sequence ID" value="KAG2203249.1"/>
    <property type="molecule type" value="Genomic_DNA"/>
</dbReference>
<accession>A0A8H7R2D4</accession>
<keyword evidence="3" id="KW-1185">Reference proteome</keyword>
<feature type="chain" id="PRO_5034954649" evidence="1">
    <location>
        <begin position="21"/>
        <end position="140"/>
    </location>
</feature>
<gene>
    <name evidence="2" type="ORF">INT46_009163</name>
</gene>